<dbReference type="CDD" id="cd17393">
    <property type="entry name" value="MFS_MosC_like"/>
    <property type="match status" value="1"/>
</dbReference>
<gene>
    <name evidence="7" type="ORF">SAMN04487907_108166</name>
</gene>
<dbReference type="OrthoDB" id="9809599at2"/>
<feature type="transmembrane region" description="Helical" evidence="5">
    <location>
        <begin position="202"/>
        <end position="223"/>
    </location>
</feature>
<feature type="transmembrane region" description="Helical" evidence="5">
    <location>
        <begin position="136"/>
        <end position="155"/>
    </location>
</feature>
<dbReference type="EMBL" id="FOKV01000008">
    <property type="protein sequence ID" value="SFC76640.1"/>
    <property type="molecule type" value="Genomic_DNA"/>
</dbReference>
<feature type="transmembrane region" description="Helical" evidence="5">
    <location>
        <begin position="348"/>
        <end position="368"/>
    </location>
</feature>
<organism evidence="7 8">
    <name type="scientific">Zunongwangia mangrovi</name>
    <dbReference type="NCBI Taxonomy" id="1334022"/>
    <lineage>
        <taxon>Bacteria</taxon>
        <taxon>Pseudomonadati</taxon>
        <taxon>Bacteroidota</taxon>
        <taxon>Flavobacteriia</taxon>
        <taxon>Flavobacteriales</taxon>
        <taxon>Flavobacteriaceae</taxon>
        <taxon>Zunongwangia</taxon>
    </lineage>
</organism>
<evidence type="ECO:0000256" key="5">
    <source>
        <dbReference type="SAM" id="Phobius"/>
    </source>
</evidence>
<feature type="transmembrane region" description="Helical" evidence="5">
    <location>
        <begin position="266"/>
        <end position="284"/>
    </location>
</feature>
<dbReference type="SUPFAM" id="SSF103473">
    <property type="entry name" value="MFS general substrate transporter"/>
    <property type="match status" value="1"/>
</dbReference>
<dbReference type="Proteomes" id="UP000199438">
    <property type="component" value="Unassembled WGS sequence"/>
</dbReference>
<sequence>MEARHKQRIALSICFFISGISFSTWASRIPSVKELYDLSEAELGSLLLVMPFGNIVGLPISGWLVSKFDSRSPLFAGIVLISMSLAGIGWSTNIYTLMLSMFFFAFAMRIMNISMNTQSISLQKSFLRKIIGSFHAAWSCGGIIGVALSTFMVKFGVEMPIHLSVVATVSLVCIGSSFGFLLSGDKTTGGSKLKLGKPDGYIFILGLMVFFASLCEGGMFDWSGVYFKEVVGEEIFTLGYLTFMVFMAISRFCSDLVVEKIGMPRTYIVSSLMVVFGVLTVVLFPYFWPALIGFSVVGLGIAAVMPMTMGLAGESPKYSPGMAISIVTTYSVTGMLLGPPLVGYLAELLGLKIAFLLFLIAGLMLFPISRKFFKRQAKVQNS</sequence>
<keyword evidence="2 5" id="KW-0812">Transmembrane</keyword>
<name>A0A1I1M4P2_9FLAO</name>
<dbReference type="Gene3D" id="1.20.1250.20">
    <property type="entry name" value="MFS general substrate transporter like domains"/>
    <property type="match status" value="2"/>
</dbReference>
<evidence type="ECO:0000313" key="8">
    <source>
        <dbReference type="Proteomes" id="UP000199438"/>
    </source>
</evidence>
<keyword evidence="3 5" id="KW-1133">Transmembrane helix</keyword>
<feature type="transmembrane region" description="Helical" evidence="5">
    <location>
        <begin position="323"/>
        <end position="342"/>
    </location>
</feature>
<dbReference type="AlphaFoldDB" id="A0A1I1M4P2"/>
<evidence type="ECO:0000256" key="1">
    <source>
        <dbReference type="ARBA" id="ARBA00004141"/>
    </source>
</evidence>
<dbReference type="GO" id="GO:0016020">
    <property type="term" value="C:membrane"/>
    <property type="evidence" value="ECO:0007669"/>
    <property type="project" value="UniProtKB-SubCell"/>
</dbReference>
<dbReference type="RefSeq" id="WP_092544237.1">
    <property type="nucleotide sequence ID" value="NZ_FOKV01000008.1"/>
</dbReference>
<dbReference type="PANTHER" id="PTHR23514:SF13">
    <property type="entry name" value="INNER MEMBRANE PROTEIN YBJJ"/>
    <property type="match status" value="1"/>
</dbReference>
<keyword evidence="4 5" id="KW-0472">Membrane</keyword>
<feature type="transmembrane region" description="Helical" evidence="5">
    <location>
        <begin position="72"/>
        <end position="91"/>
    </location>
</feature>
<feature type="transmembrane region" description="Helical" evidence="5">
    <location>
        <begin position="9"/>
        <end position="26"/>
    </location>
</feature>
<dbReference type="InterPro" id="IPR036259">
    <property type="entry name" value="MFS_trans_sf"/>
</dbReference>
<dbReference type="GO" id="GO:0022857">
    <property type="term" value="F:transmembrane transporter activity"/>
    <property type="evidence" value="ECO:0007669"/>
    <property type="project" value="InterPro"/>
</dbReference>
<evidence type="ECO:0000313" key="7">
    <source>
        <dbReference type="EMBL" id="SFC76640.1"/>
    </source>
</evidence>
<accession>A0A1I1M4P2</accession>
<feature type="domain" description="Major facilitator superfamily (MFS) profile" evidence="6">
    <location>
        <begin position="201"/>
        <end position="382"/>
    </location>
</feature>
<evidence type="ECO:0000256" key="2">
    <source>
        <dbReference type="ARBA" id="ARBA00022692"/>
    </source>
</evidence>
<feature type="transmembrane region" description="Helical" evidence="5">
    <location>
        <begin position="235"/>
        <end position="254"/>
    </location>
</feature>
<proteinExistence type="predicted"/>
<feature type="transmembrane region" description="Helical" evidence="5">
    <location>
        <begin position="46"/>
        <end position="65"/>
    </location>
</feature>
<comment type="subcellular location">
    <subcellularLocation>
        <location evidence="1">Membrane</location>
        <topology evidence="1">Multi-pass membrane protein</topology>
    </subcellularLocation>
</comment>
<keyword evidence="8" id="KW-1185">Reference proteome</keyword>
<dbReference type="InterPro" id="IPR011701">
    <property type="entry name" value="MFS"/>
</dbReference>
<evidence type="ECO:0000256" key="4">
    <source>
        <dbReference type="ARBA" id="ARBA00023136"/>
    </source>
</evidence>
<dbReference type="PROSITE" id="PS50850">
    <property type="entry name" value="MFS"/>
    <property type="match status" value="1"/>
</dbReference>
<protein>
    <submittedName>
        <fullName evidence="7">Predicted arabinose efflux permease, MFS family</fullName>
    </submittedName>
</protein>
<feature type="transmembrane region" description="Helical" evidence="5">
    <location>
        <begin position="161"/>
        <end position="182"/>
    </location>
</feature>
<dbReference type="Pfam" id="PF07690">
    <property type="entry name" value="MFS_1"/>
    <property type="match status" value="1"/>
</dbReference>
<dbReference type="InterPro" id="IPR020846">
    <property type="entry name" value="MFS_dom"/>
</dbReference>
<feature type="transmembrane region" description="Helical" evidence="5">
    <location>
        <begin position="97"/>
        <end position="115"/>
    </location>
</feature>
<dbReference type="InterPro" id="IPR051788">
    <property type="entry name" value="MFS_Transporter"/>
</dbReference>
<evidence type="ECO:0000259" key="6">
    <source>
        <dbReference type="PROSITE" id="PS50850"/>
    </source>
</evidence>
<feature type="transmembrane region" description="Helical" evidence="5">
    <location>
        <begin position="290"/>
        <end position="311"/>
    </location>
</feature>
<evidence type="ECO:0000256" key="3">
    <source>
        <dbReference type="ARBA" id="ARBA00022989"/>
    </source>
</evidence>
<reference evidence="8" key="1">
    <citation type="submission" date="2016-10" db="EMBL/GenBank/DDBJ databases">
        <authorList>
            <person name="Varghese N."/>
            <person name="Submissions S."/>
        </authorList>
    </citation>
    <scope>NUCLEOTIDE SEQUENCE [LARGE SCALE GENOMIC DNA]</scope>
    <source>
        <strain evidence="8">DSM 24499</strain>
    </source>
</reference>
<dbReference type="PANTHER" id="PTHR23514">
    <property type="entry name" value="BYPASS OF STOP CODON PROTEIN 6"/>
    <property type="match status" value="1"/>
</dbReference>